<feature type="chain" id="PRO_5025486303" description="Secreted protein" evidence="1">
    <location>
        <begin position="21"/>
        <end position="128"/>
    </location>
</feature>
<dbReference type="GeneID" id="54470206"/>
<name>A0A6A6Q009_9PEZI</name>
<keyword evidence="1" id="KW-0732">Signal</keyword>
<reference evidence="2" key="1">
    <citation type="journal article" date="2020" name="Stud. Mycol.">
        <title>101 Dothideomycetes genomes: a test case for predicting lifestyles and emergence of pathogens.</title>
        <authorList>
            <person name="Haridas S."/>
            <person name="Albert R."/>
            <person name="Binder M."/>
            <person name="Bloem J."/>
            <person name="Labutti K."/>
            <person name="Salamov A."/>
            <person name="Andreopoulos B."/>
            <person name="Baker S."/>
            <person name="Barry K."/>
            <person name="Bills G."/>
            <person name="Bluhm B."/>
            <person name="Cannon C."/>
            <person name="Castanera R."/>
            <person name="Culley D."/>
            <person name="Daum C."/>
            <person name="Ezra D."/>
            <person name="Gonzalez J."/>
            <person name="Henrissat B."/>
            <person name="Kuo A."/>
            <person name="Liang C."/>
            <person name="Lipzen A."/>
            <person name="Lutzoni F."/>
            <person name="Magnuson J."/>
            <person name="Mondo S."/>
            <person name="Nolan M."/>
            <person name="Ohm R."/>
            <person name="Pangilinan J."/>
            <person name="Park H.-J."/>
            <person name="Ramirez L."/>
            <person name="Alfaro M."/>
            <person name="Sun H."/>
            <person name="Tritt A."/>
            <person name="Yoshinaga Y."/>
            <person name="Zwiers L.-H."/>
            <person name="Turgeon B."/>
            <person name="Goodwin S."/>
            <person name="Spatafora J."/>
            <person name="Crous P."/>
            <person name="Grigoriev I."/>
        </authorList>
    </citation>
    <scope>NUCLEOTIDE SEQUENCE</scope>
    <source>
        <strain evidence="2">CBS 113389</strain>
    </source>
</reference>
<evidence type="ECO:0000313" key="2">
    <source>
        <dbReference type="EMBL" id="KAF2485730.1"/>
    </source>
</evidence>
<evidence type="ECO:0000256" key="1">
    <source>
        <dbReference type="SAM" id="SignalP"/>
    </source>
</evidence>
<dbReference type="RefSeq" id="XP_033592299.1">
    <property type="nucleotide sequence ID" value="XM_033729204.1"/>
</dbReference>
<feature type="signal peptide" evidence="1">
    <location>
        <begin position="1"/>
        <end position="20"/>
    </location>
</feature>
<dbReference type="Proteomes" id="UP000799767">
    <property type="component" value="Unassembled WGS sequence"/>
</dbReference>
<organism evidence="2 3">
    <name type="scientific">Neohortaea acidophila</name>
    <dbReference type="NCBI Taxonomy" id="245834"/>
    <lineage>
        <taxon>Eukaryota</taxon>
        <taxon>Fungi</taxon>
        <taxon>Dikarya</taxon>
        <taxon>Ascomycota</taxon>
        <taxon>Pezizomycotina</taxon>
        <taxon>Dothideomycetes</taxon>
        <taxon>Dothideomycetidae</taxon>
        <taxon>Mycosphaerellales</taxon>
        <taxon>Teratosphaeriaceae</taxon>
        <taxon>Neohortaea</taxon>
    </lineage>
</organism>
<protein>
    <recommendedName>
        <fullName evidence="4">Secreted protein</fullName>
    </recommendedName>
</protein>
<keyword evidence="3" id="KW-1185">Reference proteome</keyword>
<accession>A0A6A6Q009</accession>
<evidence type="ECO:0000313" key="3">
    <source>
        <dbReference type="Proteomes" id="UP000799767"/>
    </source>
</evidence>
<dbReference type="EMBL" id="MU001633">
    <property type="protein sequence ID" value="KAF2485730.1"/>
    <property type="molecule type" value="Genomic_DNA"/>
</dbReference>
<proteinExistence type="predicted"/>
<dbReference type="AlphaFoldDB" id="A0A6A6Q009"/>
<evidence type="ECO:0008006" key="4">
    <source>
        <dbReference type="Google" id="ProtNLM"/>
    </source>
</evidence>
<sequence length="128" mass="14435">MRFRNTTLLTLALPLRMVLRWDEARTTDPSPSDSVFDTLLLKPVQGAGAFNLGMLVGAGRHCGMYARRSDAWMGRAEQRIPFSPFLLPTSLSFSSQPHHHVRSDFWSSGKATFPAKEIPQLMYMHSRA</sequence>
<gene>
    <name evidence="2" type="ORF">BDY17DRAFT_110723</name>
</gene>